<protein>
    <submittedName>
        <fullName evidence="1">Uncharacterized protein</fullName>
    </submittedName>
</protein>
<organism evidence="1">
    <name type="scientific">Tanacetum cinerariifolium</name>
    <name type="common">Dalmatian daisy</name>
    <name type="synonym">Chrysanthemum cinerariifolium</name>
    <dbReference type="NCBI Taxonomy" id="118510"/>
    <lineage>
        <taxon>Eukaryota</taxon>
        <taxon>Viridiplantae</taxon>
        <taxon>Streptophyta</taxon>
        <taxon>Embryophyta</taxon>
        <taxon>Tracheophyta</taxon>
        <taxon>Spermatophyta</taxon>
        <taxon>Magnoliopsida</taxon>
        <taxon>eudicotyledons</taxon>
        <taxon>Gunneridae</taxon>
        <taxon>Pentapetalae</taxon>
        <taxon>asterids</taxon>
        <taxon>campanulids</taxon>
        <taxon>Asterales</taxon>
        <taxon>Asteraceae</taxon>
        <taxon>Asteroideae</taxon>
        <taxon>Anthemideae</taxon>
        <taxon>Anthemidinae</taxon>
        <taxon>Tanacetum</taxon>
    </lineage>
</organism>
<reference evidence="1" key="1">
    <citation type="journal article" date="2019" name="Sci. Rep.">
        <title>Draft genome of Tanacetum cinerariifolium, the natural source of mosquito coil.</title>
        <authorList>
            <person name="Yamashiro T."/>
            <person name="Shiraishi A."/>
            <person name="Satake H."/>
            <person name="Nakayama K."/>
        </authorList>
    </citation>
    <scope>NUCLEOTIDE SEQUENCE</scope>
</reference>
<name>A0A6L2N7N4_TANCI</name>
<dbReference type="EMBL" id="BKCJ010008215">
    <property type="protein sequence ID" value="GEU81132.1"/>
    <property type="molecule type" value="Genomic_DNA"/>
</dbReference>
<proteinExistence type="predicted"/>
<gene>
    <name evidence="1" type="ORF">Tci_053110</name>
</gene>
<sequence>MGEPGIVGTMGFCSAHVGEGSQPFVVTDSQLGCLATGVVNGGQVGNINQVGTSLNETRKRSRDTMTTCDNVDGGGCFSSKKERTSIDHVAIYMNQDVMSMTKASCSSHVAGVVNSEQAGNINHVDLCLAANMVHNVNPTFDVHGFSRTDDTKISGASLNETRKRTRDATTVCDNVDGSGCSLSTRQFVSSYTNQKHTRVVTSTTTATDACT</sequence>
<comment type="caution">
    <text evidence="1">The sequence shown here is derived from an EMBL/GenBank/DDBJ whole genome shotgun (WGS) entry which is preliminary data.</text>
</comment>
<evidence type="ECO:0000313" key="1">
    <source>
        <dbReference type="EMBL" id="GEU81132.1"/>
    </source>
</evidence>
<accession>A0A6L2N7N4</accession>
<dbReference type="AlphaFoldDB" id="A0A6L2N7N4"/>